<reference evidence="1 2" key="1">
    <citation type="journal article" date="2018" name="Front. Plant Sci.">
        <title>Red Clover (Trifolium pratense) and Zigzag Clover (T. medium) - A Picture of Genomic Similarities and Differences.</title>
        <authorList>
            <person name="Dluhosova J."/>
            <person name="Istvanek J."/>
            <person name="Nedelnik J."/>
            <person name="Repkova J."/>
        </authorList>
    </citation>
    <scope>NUCLEOTIDE SEQUENCE [LARGE SCALE GENOMIC DNA]</scope>
    <source>
        <strain evidence="2">cv. 10/8</strain>
        <tissue evidence="1">Leaf</tissue>
    </source>
</reference>
<evidence type="ECO:0000313" key="2">
    <source>
        <dbReference type="Proteomes" id="UP000265520"/>
    </source>
</evidence>
<feature type="non-terminal residue" evidence="1">
    <location>
        <position position="128"/>
    </location>
</feature>
<keyword evidence="2" id="KW-1185">Reference proteome</keyword>
<dbReference type="EMBL" id="LXQA010245931">
    <property type="protein sequence ID" value="MCI37563.1"/>
    <property type="molecule type" value="Genomic_DNA"/>
</dbReference>
<evidence type="ECO:0000313" key="1">
    <source>
        <dbReference type="EMBL" id="MCI37563.1"/>
    </source>
</evidence>
<proteinExistence type="predicted"/>
<name>A0A392RLQ3_9FABA</name>
<organism evidence="1 2">
    <name type="scientific">Trifolium medium</name>
    <dbReference type="NCBI Taxonomy" id="97028"/>
    <lineage>
        <taxon>Eukaryota</taxon>
        <taxon>Viridiplantae</taxon>
        <taxon>Streptophyta</taxon>
        <taxon>Embryophyta</taxon>
        <taxon>Tracheophyta</taxon>
        <taxon>Spermatophyta</taxon>
        <taxon>Magnoliopsida</taxon>
        <taxon>eudicotyledons</taxon>
        <taxon>Gunneridae</taxon>
        <taxon>Pentapetalae</taxon>
        <taxon>rosids</taxon>
        <taxon>fabids</taxon>
        <taxon>Fabales</taxon>
        <taxon>Fabaceae</taxon>
        <taxon>Papilionoideae</taxon>
        <taxon>50 kb inversion clade</taxon>
        <taxon>NPAAA clade</taxon>
        <taxon>Hologalegina</taxon>
        <taxon>IRL clade</taxon>
        <taxon>Trifolieae</taxon>
        <taxon>Trifolium</taxon>
    </lineage>
</organism>
<dbReference type="AlphaFoldDB" id="A0A392RLQ3"/>
<sequence length="128" mass="14572">TPYEDHRDVCPFEDIALYSGWIRCGTIRVRYLPERMLRQFGYVQTTPHHPDAAANPLSTVTHIDQHWVQHMDRVLTSDMLGTHATRPSDTAPGYMSWYYKISHQHIIPFPAGYPVPLPESDAVADAAV</sequence>
<dbReference type="Proteomes" id="UP000265520">
    <property type="component" value="Unassembled WGS sequence"/>
</dbReference>
<protein>
    <submittedName>
        <fullName evidence="1">Serine/threonine-protein phosphatase 7 long form-like protein</fullName>
    </submittedName>
</protein>
<comment type="caution">
    <text evidence="1">The sequence shown here is derived from an EMBL/GenBank/DDBJ whole genome shotgun (WGS) entry which is preliminary data.</text>
</comment>
<feature type="non-terminal residue" evidence="1">
    <location>
        <position position="1"/>
    </location>
</feature>
<accession>A0A392RLQ3</accession>